<comment type="similarity">
    <text evidence="5">Belongs to the class-III pyridoxal-phosphate-dependent aminotransferase family.</text>
</comment>
<dbReference type="SUPFAM" id="SSF53383">
    <property type="entry name" value="PLP-dependent transferases"/>
    <property type="match status" value="1"/>
</dbReference>
<keyword evidence="2 6" id="KW-0032">Aminotransferase</keyword>
<name>A0ABU4KGY1_9ACTN</name>
<proteinExistence type="inferred from homology"/>
<dbReference type="PANTHER" id="PTHR11986:SF79">
    <property type="entry name" value="ACETYLORNITHINE AMINOTRANSFERASE, MITOCHONDRIAL"/>
    <property type="match status" value="1"/>
</dbReference>
<keyword evidence="3" id="KW-0808">Transferase</keyword>
<dbReference type="PANTHER" id="PTHR11986">
    <property type="entry name" value="AMINOTRANSFERASE CLASS III"/>
    <property type="match status" value="1"/>
</dbReference>
<evidence type="ECO:0000256" key="3">
    <source>
        <dbReference type="ARBA" id="ARBA00022679"/>
    </source>
</evidence>
<dbReference type="EMBL" id="JAWJZF010000504">
    <property type="protein sequence ID" value="MDX2296779.1"/>
    <property type="molecule type" value="Genomic_DNA"/>
</dbReference>
<dbReference type="GO" id="GO:0008483">
    <property type="term" value="F:transaminase activity"/>
    <property type="evidence" value="ECO:0007669"/>
    <property type="project" value="UniProtKB-KW"/>
</dbReference>
<dbReference type="PROSITE" id="PS00600">
    <property type="entry name" value="AA_TRANSFER_CLASS_3"/>
    <property type="match status" value="1"/>
</dbReference>
<evidence type="ECO:0000256" key="1">
    <source>
        <dbReference type="ARBA" id="ARBA00001933"/>
    </source>
</evidence>
<dbReference type="RefSeq" id="WP_319012942.1">
    <property type="nucleotide sequence ID" value="NZ_JAWJZF010000504.1"/>
</dbReference>
<comment type="caution">
    <text evidence="6">The sequence shown here is derived from an EMBL/GenBank/DDBJ whole genome shotgun (WGS) entry which is preliminary data.</text>
</comment>
<dbReference type="Pfam" id="PF00202">
    <property type="entry name" value="Aminotran_3"/>
    <property type="match status" value="1"/>
</dbReference>
<dbReference type="InterPro" id="IPR005814">
    <property type="entry name" value="Aminotrans_3"/>
</dbReference>
<reference evidence="6 7" key="1">
    <citation type="submission" date="2023-10" db="EMBL/GenBank/DDBJ databases">
        <authorList>
            <person name="Wang X.X."/>
        </authorList>
    </citation>
    <scope>NUCLEOTIDE SEQUENCE [LARGE SCALE GENOMIC DNA]</scope>
    <source>
        <strain evidence="6 7">NBRC 12816</strain>
    </source>
</reference>
<dbReference type="InterPro" id="IPR015421">
    <property type="entry name" value="PyrdxlP-dep_Trfase_major"/>
</dbReference>
<evidence type="ECO:0000256" key="5">
    <source>
        <dbReference type="RuleBase" id="RU003560"/>
    </source>
</evidence>
<dbReference type="PIRSF" id="PIRSF000521">
    <property type="entry name" value="Transaminase_4ab_Lys_Orn"/>
    <property type="match status" value="1"/>
</dbReference>
<dbReference type="Proteomes" id="UP001278571">
    <property type="component" value="Unassembled WGS sequence"/>
</dbReference>
<evidence type="ECO:0000313" key="7">
    <source>
        <dbReference type="Proteomes" id="UP001278571"/>
    </source>
</evidence>
<dbReference type="InterPro" id="IPR015424">
    <property type="entry name" value="PyrdxlP-dep_Trfase"/>
</dbReference>
<dbReference type="InterPro" id="IPR050103">
    <property type="entry name" value="Class-III_PLP-dep_AT"/>
</dbReference>
<dbReference type="Gene3D" id="3.40.640.10">
    <property type="entry name" value="Type I PLP-dependent aspartate aminotransferase-like (Major domain)"/>
    <property type="match status" value="1"/>
</dbReference>
<comment type="cofactor">
    <cofactor evidence="1">
        <name>pyridoxal 5'-phosphate</name>
        <dbReference type="ChEBI" id="CHEBI:597326"/>
    </cofactor>
</comment>
<sequence>MSELTIPAPTPATTAAPAAAASAAEVLGVYRRHLSKGRARLASLTGAAMEVASEGSRVWDADGKEYLDCGGYGVFLLGHRHPRVVDAVVEQIRRHPMATRLLLEPVAATAAAALAAVTPPGLERVHFVNSGAEATETAIKLARAHGRHRLISATGGYHGKTTGALAVTAKPLYQDPFRPLLPAEHVPYGDADALERALAGGAPACVILEPVQGEGGVVLPPPGYLAHVQRLCAEHGAMFVLDEIQTGLGRLGTWWGADTEDVRPDVLLVGKNLSGGVIPVAAAVATPQAYAPFDKDPFLHTSTFAASPVAMAAAAAAVAAIRDEDRVERARTLGEDLMDRLRSALAPLLGGTVVDIRGRGLLLGIELCDEGAAGELVLRLLESGLLVNHSLNAHRVVRLTPPAVLTPADLDWITRAFTTAATALARTTASTKGRC</sequence>
<gene>
    <name evidence="6" type="ORF">R2363_31980</name>
</gene>
<keyword evidence="4 5" id="KW-0663">Pyridoxal phosphate</keyword>
<organism evidence="6 7">
    <name type="scientific">Streptomyces roseolus</name>
    <dbReference type="NCBI Taxonomy" id="67358"/>
    <lineage>
        <taxon>Bacteria</taxon>
        <taxon>Bacillati</taxon>
        <taxon>Actinomycetota</taxon>
        <taxon>Actinomycetes</taxon>
        <taxon>Kitasatosporales</taxon>
        <taxon>Streptomycetaceae</taxon>
        <taxon>Streptomyces</taxon>
    </lineage>
</organism>
<evidence type="ECO:0000256" key="4">
    <source>
        <dbReference type="ARBA" id="ARBA00022898"/>
    </source>
</evidence>
<dbReference type="Gene3D" id="3.90.1150.10">
    <property type="entry name" value="Aspartate Aminotransferase, domain 1"/>
    <property type="match status" value="1"/>
</dbReference>
<dbReference type="InterPro" id="IPR015422">
    <property type="entry name" value="PyrdxlP-dep_Trfase_small"/>
</dbReference>
<dbReference type="CDD" id="cd00610">
    <property type="entry name" value="OAT_like"/>
    <property type="match status" value="1"/>
</dbReference>
<protein>
    <submittedName>
        <fullName evidence="6">Aminotransferase class III-fold pyridoxal phosphate-dependent enzyme</fullName>
    </submittedName>
</protein>
<evidence type="ECO:0000256" key="2">
    <source>
        <dbReference type="ARBA" id="ARBA00022576"/>
    </source>
</evidence>
<keyword evidence="7" id="KW-1185">Reference proteome</keyword>
<dbReference type="InterPro" id="IPR049704">
    <property type="entry name" value="Aminotrans_3_PPA_site"/>
</dbReference>
<accession>A0ABU4KGY1</accession>
<evidence type="ECO:0000313" key="6">
    <source>
        <dbReference type="EMBL" id="MDX2296779.1"/>
    </source>
</evidence>